<feature type="non-terminal residue" evidence="3">
    <location>
        <position position="658"/>
    </location>
</feature>
<dbReference type="Gene3D" id="1.25.10.10">
    <property type="entry name" value="Leucine-rich Repeat Variant"/>
    <property type="match status" value="2"/>
</dbReference>
<keyword evidence="1" id="KW-0677">Repeat</keyword>
<dbReference type="SUPFAM" id="SSF48371">
    <property type="entry name" value="ARM repeat"/>
    <property type="match status" value="1"/>
</dbReference>
<dbReference type="GO" id="GO:0060090">
    <property type="term" value="F:molecular adaptor activity"/>
    <property type="evidence" value="ECO:0007669"/>
    <property type="project" value="TreeGrafter"/>
</dbReference>
<organism evidence="3 4">
    <name type="scientific">Trifolium pratense</name>
    <name type="common">Red clover</name>
    <dbReference type="NCBI Taxonomy" id="57577"/>
    <lineage>
        <taxon>Eukaryota</taxon>
        <taxon>Viridiplantae</taxon>
        <taxon>Streptophyta</taxon>
        <taxon>Embryophyta</taxon>
        <taxon>Tracheophyta</taxon>
        <taxon>Spermatophyta</taxon>
        <taxon>Magnoliopsida</taxon>
        <taxon>eudicotyledons</taxon>
        <taxon>Gunneridae</taxon>
        <taxon>Pentapetalae</taxon>
        <taxon>rosids</taxon>
        <taxon>fabids</taxon>
        <taxon>Fabales</taxon>
        <taxon>Fabaceae</taxon>
        <taxon>Papilionoideae</taxon>
        <taxon>50 kb inversion clade</taxon>
        <taxon>NPAAA clade</taxon>
        <taxon>Hologalegina</taxon>
        <taxon>IRL clade</taxon>
        <taxon>Trifolieae</taxon>
        <taxon>Trifolium</taxon>
    </lineage>
</organism>
<dbReference type="InterPro" id="IPR016024">
    <property type="entry name" value="ARM-type_fold"/>
</dbReference>
<dbReference type="AlphaFoldDB" id="A0A2K3P124"/>
<protein>
    <submittedName>
        <fullName evidence="3">Proteasome-associated protein ECM29</fullName>
    </submittedName>
</protein>
<dbReference type="Proteomes" id="UP000236291">
    <property type="component" value="Unassembled WGS sequence"/>
</dbReference>
<dbReference type="PANTHER" id="PTHR23346:SF19">
    <property type="entry name" value="PROTEASOME ADAPTER AND SCAFFOLD PROTEIN ECM29"/>
    <property type="match status" value="1"/>
</dbReference>
<reference evidence="3 4" key="2">
    <citation type="journal article" date="2017" name="Front. Plant Sci.">
        <title>Gene Classification and Mining of Molecular Markers Useful in Red Clover (Trifolium pratense) Breeding.</title>
        <authorList>
            <person name="Istvanek J."/>
            <person name="Dluhosova J."/>
            <person name="Dluhos P."/>
            <person name="Patkova L."/>
            <person name="Nedelnik J."/>
            <person name="Repkova J."/>
        </authorList>
    </citation>
    <scope>NUCLEOTIDE SEQUENCE [LARGE SCALE GENOMIC DNA]</scope>
    <source>
        <strain evidence="4">cv. Tatra</strain>
        <tissue evidence="3">Young leaves</tissue>
    </source>
</reference>
<evidence type="ECO:0000313" key="4">
    <source>
        <dbReference type="Proteomes" id="UP000236291"/>
    </source>
</evidence>
<reference evidence="3 4" key="1">
    <citation type="journal article" date="2014" name="Am. J. Bot.">
        <title>Genome assembly and annotation for red clover (Trifolium pratense; Fabaceae).</title>
        <authorList>
            <person name="Istvanek J."/>
            <person name="Jaros M."/>
            <person name="Krenek A."/>
            <person name="Repkova J."/>
        </authorList>
    </citation>
    <scope>NUCLEOTIDE SEQUENCE [LARGE SCALE GENOMIC DNA]</scope>
    <source>
        <strain evidence="4">cv. Tatra</strain>
        <tissue evidence="3">Young leaves</tissue>
    </source>
</reference>
<keyword evidence="3" id="KW-0647">Proteasome</keyword>
<dbReference type="ExpressionAtlas" id="A0A2K3P124">
    <property type="expression patterns" value="baseline"/>
</dbReference>
<evidence type="ECO:0000259" key="2">
    <source>
        <dbReference type="Pfam" id="PF24492"/>
    </source>
</evidence>
<dbReference type="InterPro" id="IPR055443">
    <property type="entry name" value="HEAT_ECM29"/>
</dbReference>
<proteinExistence type="predicted"/>
<dbReference type="InterPro" id="IPR011989">
    <property type="entry name" value="ARM-like"/>
</dbReference>
<sequence length="658" mass="72523">MLFLHLHPQVGKHLKRLWSGAFRAMDDIKETVRISGEKLCRSVTSLTTRLCDISLTDVSDAHKAMDIVLPFLLAEGILSKVDSVRKASIGIVMKLTKHAGTAIRPHLSDLVCCMLESLSSLEDQGLNYVELHAANVGIKSEKLESLRISMAKGSPMWETLDSCIKVVDAESLDTLIPRLAHLVRSGVGLNTRVGVANFITLLLESVGVDIKPYANMLVRLLFSVVKEEKSTAAKRAFAGACAKVLNYIPVSQAQKLIEDTAALSAGDKTSQIACAFLLKSYSSRATDVIGGYHAVIIPVVFLSRFEDDTNISSQFEELWEEYTSGERITLQLYLGEIVSLICDGMSSSSWARKKKSAQAICKLSEVLGESLSSHHEVLLQSLMKEIPGRLWEGKDVLLLAVGALSTSCHKAISADGSASSIAILNLVSSACTKKEKKYREAAFASLEQVIKAFGNPEFFNMVFPLLFDLCNSKPLKPPVLNDAAKAELDSVEETSIPHNKIIECLTSCIHVAHINNFLEKKKDLMHMYAAFLLPEHKWTVKTTAFLSIKELCSRLHNVIKDSQGTNEHAGVTSLVQEMFHSISPKVLHCISTIKIAQVHVSASECLLEILKLSVVVPSVTAINEEFKEELLHQYEIEKNEGAKSLLRMCVNILQDWKR</sequence>
<dbReference type="GO" id="GO:0005634">
    <property type="term" value="C:nucleus"/>
    <property type="evidence" value="ECO:0007669"/>
    <property type="project" value="TreeGrafter"/>
</dbReference>
<name>A0A2K3P124_TRIPR</name>
<dbReference type="PANTHER" id="PTHR23346">
    <property type="entry name" value="TRANSLATIONAL ACTIVATOR GCN1-RELATED"/>
    <property type="match status" value="1"/>
</dbReference>
<dbReference type="GO" id="GO:0000502">
    <property type="term" value="C:proteasome complex"/>
    <property type="evidence" value="ECO:0007669"/>
    <property type="project" value="UniProtKB-KW"/>
</dbReference>
<feature type="domain" description="Proteasome adapter and scaffold protein ECM29 HEAT-repeat" evidence="2">
    <location>
        <begin position="103"/>
        <end position="261"/>
    </location>
</feature>
<dbReference type="EMBL" id="ASHM01002861">
    <property type="protein sequence ID" value="PNY08992.1"/>
    <property type="molecule type" value="Genomic_DNA"/>
</dbReference>
<gene>
    <name evidence="3" type="ORF">L195_g005534</name>
</gene>
<dbReference type="GO" id="GO:0036503">
    <property type="term" value="P:ERAD pathway"/>
    <property type="evidence" value="ECO:0007669"/>
    <property type="project" value="TreeGrafter"/>
</dbReference>
<dbReference type="Pfam" id="PF24492">
    <property type="entry name" value="HEAT_ECM29"/>
    <property type="match status" value="1"/>
</dbReference>
<dbReference type="GO" id="GO:0005737">
    <property type="term" value="C:cytoplasm"/>
    <property type="evidence" value="ECO:0007669"/>
    <property type="project" value="TreeGrafter"/>
</dbReference>
<evidence type="ECO:0000313" key="3">
    <source>
        <dbReference type="EMBL" id="PNY08992.1"/>
    </source>
</evidence>
<comment type="caution">
    <text evidence="3">The sequence shown here is derived from an EMBL/GenBank/DDBJ whole genome shotgun (WGS) entry which is preliminary data.</text>
</comment>
<accession>A0A2K3P124</accession>
<dbReference type="STRING" id="57577.A0A2K3P124"/>
<dbReference type="Pfam" id="PF23731">
    <property type="entry name" value="ARM_ECM29_C"/>
    <property type="match status" value="1"/>
</dbReference>
<evidence type="ECO:0000256" key="1">
    <source>
        <dbReference type="ARBA" id="ARBA00022737"/>
    </source>
</evidence>